<gene>
    <name evidence="2" type="ORF">GCM10012285_40340</name>
</gene>
<feature type="region of interest" description="Disordered" evidence="1">
    <location>
        <begin position="91"/>
        <end position="116"/>
    </location>
</feature>
<feature type="compositionally biased region" description="Gly residues" evidence="1">
    <location>
        <begin position="1"/>
        <end position="10"/>
    </location>
</feature>
<organism evidence="2 3">
    <name type="scientific">Streptomyces kronopolitis</name>
    <dbReference type="NCBI Taxonomy" id="1612435"/>
    <lineage>
        <taxon>Bacteria</taxon>
        <taxon>Bacillati</taxon>
        <taxon>Actinomycetota</taxon>
        <taxon>Actinomycetes</taxon>
        <taxon>Kitasatosporales</taxon>
        <taxon>Streptomycetaceae</taxon>
        <taxon>Streptomyces</taxon>
    </lineage>
</organism>
<evidence type="ECO:0000313" key="2">
    <source>
        <dbReference type="EMBL" id="GGN50913.1"/>
    </source>
</evidence>
<dbReference type="EMBL" id="BMND01000017">
    <property type="protein sequence ID" value="GGN50913.1"/>
    <property type="molecule type" value="Genomic_DNA"/>
</dbReference>
<evidence type="ECO:0000256" key="1">
    <source>
        <dbReference type="SAM" id="MobiDB-lite"/>
    </source>
</evidence>
<sequence length="116" mass="12082">MGGADGAGDGSGERRDGSGRPEPRAARMLGGKRPGRRVFEHSFGRTTRRGPGPGIVCRAPGRAGCCCRASGTIRVRTAAYARTAQIVANALSRMSRPSPSRSSPMTSGGRKRSTLP</sequence>
<accession>A0ABQ2JPA9</accession>
<evidence type="ECO:0000313" key="3">
    <source>
        <dbReference type="Proteomes" id="UP000600080"/>
    </source>
</evidence>
<name>A0ABQ2JPA9_9ACTN</name>
<feature type="region of interest" description="Disordered" evidence="1">
    <location>
        <begin position="1"/>
        <end position="36"/>
    </location>
</feature>
<proteinExistence type="predicted"/>
<protein>
    <submittedName>
        <fullName evidence="2">Uncharacterized protein</fullName>
    </submittedName>
</protein>
<feature type="compositionally biased region" description="Basic and acidic residues" evidence="1">
    <location>
        <begin position="11"/>
        <end position="25"/>
    </location>
</feature>
<reference evidence="3" key="1">
    <citation type="journal article" date="2019" name="Int. J. Syst. Evol. Microbiol.">
        <title>The Global Catalogue of Microorganisms (GCM) 10K type strain sequencing project: providing services to taxonomists for standard genome sequencing and annotation.</title>
        <authorList>
            <consortium name="The Broad Institute Genomics Platform"/>
            <consortium name="The Broad Institute Genome Sequencing Center for Infectious Disease"/>
            <person name="Wu L."/>
            <person name="Ma J."/>
        </authorList>
    </citation>
    <scope>NUCLEOTIDE SEQUENCE [LARGE SCALE GENOMIC DNA]</scope>
    <source>
        <strain evidence="3">CGMCC 4.7323</strain>
    </source>
</reference>
<feature type="compositionally biased region" description="Low complexity" evidence="1">
    <location>
        <begin position="92"/>
        <end position="105"/>
    </location>
</feature>
<keyword evidence="3" id="KW-1185">Reference proteome</keyword>
<dbReference type="Proteomes" id="UP000600080">
    <property type="component" value="Unassembled WGS sequence"/>
</dbReference>
<comment type="caution">
    <text evidence="2">The sequence shown here is derived from an EMBL/GenBank/DDBJ whole genome shotgun (WGS) entry which is preliminary data.</text>
</comment>